<sequence length="199" mass="22945">MADETWEALRGTPPGEVRRRVAAVSETLGPRFVREVRGARRYEFDQGIGQWAVWYFAPDRQVLLLTYEGIADTTPSPDDYPTMEMFYRDVPAGLVALVRNDDELRTTVTDEESGETLHRASSVFWCDGSTWWVSEGFLDFCEEEGYDPLTNSCFQDPLFPYAFGRELKAESVARLSADEDDEWFGDVVAEVRERLRRRY</sequence>
<evidence type="ECO:0000313" key="1">
    <source>
        <dbReference type="EMBL" id="QNP61571.1"/>
    </source>
</evidence>
<dbReference type="AlphaFoldDB" id="A0A7H0HM05"/>
<dbReference type="Proteomes" id="UP000516230">
    <property type="component" value="Chromosome"/>
</dbReference>
<organism evidence="1 2">
    <name type="scientific">Streptomyces genisteinicus</name>
    <dbReference type="NCBI Taxonomy" id="2768068"/>
    <lineage>
        <taxon>Bacteria</taxon>
        <taxon>Bacillati</taxon>
        <taxon>Actinomycetota</taxon>
        <taxon>Actinomycetes</taxon>
        <taxon>Kitasatosporales</taxon>
        <taxon>Streptomycetaceae</taxon>
        <taxon>Streptomyces</taxon>
    </lineage>
</organism>
<gene>
    <name evidence="1" type="ORF">IAG43_00630</name>
</gene>
<reference evidence="1 2" key="1">
    <citation type="submission" date="2020-08" db="EMBL/GenBank/DDBJ databases">
        <title>A novel species.</title>
        <authorList>
            <person name="Gao J."/>
        </authorList>
    </citation>
    <scope>NUCLEOTIDE SEQUENCE [LARGE SCALE GENOMIC DNA]</scope>
    <source>
        <strain evidence="1 2">CRPJ-33</strain>
    </source>
</reference>
<dbReference type="EMBL" id="CP060825">
    <property type="protein sequence ID" value="QNP61571.1"/>
    <property type="molecule type" value="Genomic_DNA"/>
</dbReference>
<name>A0A7H0HM05_9ACTN</name>
<proteinExistence type="predicted"/>
<evidence type="ECO:0000313" key="2">
    <source>
        <dbReference type="Proteomes" id="UP000516230"/>
    </source>
</evidence>
<dbReference type="KEGG" id="sgj:IAG43_00630"/>
<accession>A0A7H0HM05</accession>
<dbReference type="RefSeq" id="WP_187738778.1">
    <property type="nucleotide sequence ID" value="NZ_CP060825.1"/>
</dbReference>
<keyword evidence="2" id="KW-1185">Reference proteome</keyword>
<protein>
    <submittedName>
        <fullName evidence="1">Uncharacterized protein</fullName>
    </submittedName>
</protein>